<dbReference type="eggNOG" id="ENOG502QY5U">
    <property type="taxonomic scope" value="Eukaryota"/>
</dbReference>
<gene>
    <name evidence="2" type="ORF">PCYB_147480</name>
</gene>
<protein>
    <submittedName>
        <fullName evidence="2">Uncharacterized protein</fullName>
    </submittedName>
</protein>
<reference evidence="2 3" key="1">
    <citation type="journal article" date="2012" name="Nat. Genet.">
        <title>Plasmodium cynomolgi genome sequences provide insight into Plasmodium vivax and the monkey malaria clade.</title>
        <authorList>
            <person name="Tachibana S."/>
            <person name="Sullivan S.A."/>
            <person name="Kawai S."/>
            <person name="Nakamura S."/>
            <person name="Kim H.R."/>
            <person name="Goto N."/>
            <person name="Arisue N."/>
            <person name="Palacpac N.M.Q."/>
            <person name="Honma H."/>
            <person name="Yagi M."/>
            <person name="Tougan T."/>
            <person name="Katakai Y."/>
            <person name="Kaneko O."/>
            <person name="Mita T."/>
            <person name="Kita K."/>
            <person name="Yasutomi Y."/>
            <person name="Sutton P.L."/>
            <person name="Shakhbatyan R."/>
            <person name="Horii T."/>
            <person name="Yasunaga T."/>
            <person name="Barnwell J.W."/>
            <person name="Escalante A.A."/>
            <person name="Carlton J.M."/>
            <person name="Tanabe K."/>
        </authorList>
    </citation>
    <scope>NUCLEOTIDE SEQUENCE [LARGE SCALE GENOMIC DNA]</scope>
    <source>
        <strain evidence="2 3">B</strain>
    </source>
</reference>
<evidence type="ECO:0000256" key="1">
    <source>
        <dbReference type="SAM" id="Coils"/>
    </source>
</evidence>
<dbReference type="OMA" id="WHELRIK"/>
<proteinExistence type="predicted"/>
<dbReference type="RefSeq" id="XP_004225267.1">
    <property type="nucleotide sequence ID" value="XM_004225219.1"/>
</dbReference>
<dbReference type="GeneID" id="14695702"/>
<dbReference type="OrthoDB" id="378113at2759"/>
<sequence length="650" mass="76698">MEKKTKRSRGSSLTVLLDTRYNNRQKEKEIKLFENIKTDISIIISEQLKKRSKTEFELNNIKKKFSYLKCISEELERMIKEGNSELKVEEELIKNYFEYTTTNLSYVFIKYENIISDLSDQNGNMNVKLKNIKENELPNFDRAYELLVEKTGQLTATKENIINMQKGVESLKKEYEHVQVEIEIKREEKNQVENKYKELLSRIEEYKKEFEMIKEKCNSQMSEKKQSSTDLNKIEEQMEDMQKEISSLSNERKIKNDELQSLKDENDIILNDLYRCNSHINDKCDLLSAQINELENEVAAMEEEKNELSGSYKQLDIGLTNVSHSCEESKKENEQESLLIKQLSDELIKKKNNLKQTQEEFSQISDQCNEVKKENEKLRDNYDHIHRRMEEVGISINQCHAALQAHETELAHLENVKLENEKTKEEILNLMENSEKLLLEQKDFFFKLSKLLQLVHMSNEQLANLKREREEDGSDNNDVQRTYEELKAHLTKLSCDLYEKNEMHKSLQKEIDDTAKRVTEREEEITTLGNEQADLQHRLEMVAQELSTLHLEVVKQERTSEDKIKETKDVLAQKYDQLVESIASQIKNKQDEHNNFVKKGELEKLEFDFQLFHSELTATLEQECERKRRQIAEKDAQLKAYQESVVDLSV</sequence>
<organism evidence="2 3">
    <name type="scientific">Plasmodium cynomolgi (strain B)</name>
    <dbReference type="NCBI Taxonomy" id="1120755"/>
    <lineage>
        <taxon>Eukaryota</taxon>
        <taxon>Sar</taxon>
        <taxon>Alveolata</taxon>
        <taxon>Apicomplexa</taxon>
        <taxon>Aconoidasida</taxon>
        <taxon>Haemosporida</taxon>
        <taxon>Plasmodiidae</taxon>
        <taxon>Plasmodium</taxon>
        <taxon>Plasmodium (Plasmodium)</taxon>
    </lineage>
</organism>
<dbReference type="Gene3D" id="1.10.287.950">
    <property type="entry name" value="Methyl-accepting chemotaxis protein"/>
    <property type="match status" value="1"/>
</dbReference>
<dbReference type="KEGG" id="pcy:PCYB_147480"/>
<keyword evidence="1" id="KW-0175">Coiled coil</keyword>
<name>K6V253_PLACD</name>
<feature type="coiled-coil region" evidence="1">
    <location>
        <begin position="617"/>
        <end position="644"/>
    </location>
</feature>
<evidence type="ECO:0000313" key="2">
    <source>
        <dbReference type="EMBL" id="GAB69320.1"/>
    </source>
</evidence>
<dbReference type="VEuPathDB" id="PlasmoDB:PCYB_147480"/>
<keyword evidence="3" id="KW-1185">Reference proteome</keyword>
<evidence type="ECO:0000313" key="3">
    <source>
        <dbReference type="Proteomes" id="UP000006319"/>
    </source>
</evidence>
<dbReference type="AlphaFoldDB" id="K6V253"/>
<dbReference type="EMBL" id="DF157106">
    <property type="protein sequence ID" value="GAB69320.1"/>
    <property type="molecule type" value="Genomic_DNA"/>
</dbReference>
<dbReference type="Proteomes" id="UP000006319">
    <property type="component" value="Chromosome 14"/>
</dbReference>
<feature type="coiled-coil region" evidence="1">
    <location>
        <begin position="72"/>
        <end position="524"/>
    </location>
</feature>
<accession>K6V253</accession>